<keyword evidence="2" id="KW-1185">Reference proteome</keyword>
<dbReference type="AlphaFoldDB" id="A0AAV9WXH1"/>
<dbReference type="SUPFAM" id="SSF53335">
    <property type="entry name" value="S-adenosyl-L-methionine-dependent methyltransferases"/>
    <property type="match status" value="1"/>
</dbReference>
<dbReference type="PANTHER" id="PTHR43591:SF24">
    <property type="entry name" value="2-METHOXY-6-POLYPRENYL-1,4-BENZOQUINOL METHYLASE, MITOCHONDRIAL"/>
    <property type="match status" value="1"/>
</dbReference>
<organism evidence="1 2">
    <name type="scientific">Orbilia ellipsospora</name>
    <dbReference type="NCBI Taxonomy" id="2528407"/>
    <lineage>
        <taxon>Eukaryota</taxon>
        <taxon>Fungi</taxon>
        <taxon>Dikarya</taxon>
        <taxon>Ascomycota</taxon>
        <taxon>Pezizomycotina</taxon>
        <taxon>Orbiliomycetes</taxon>
        <taxon>Orbiliales</taxon>
        <taxon>Orbiliaceae</taxon>
        <taxon>Orbilia</taxon>
    </lineage>
</organism>
<accession>A0AAV9WXH1</accession>
<comment type="caution">
    <text evidence="1">The sequence shown here is derived from an EMBL/GenBank/DDBJ whole genome shotgun (WGS) entry which is preliminary data.</text>
</comment>
<evidence type="ECO:0000313" key="1">
    <source>
        <dbReference type="EMBL" id="KAK6529021.1"/>
    </source>
</evidence>
<gene>
    <name evidence="1" type="ORF">TWF694_004241</name>
</gene>
<sequence>MSTSGSSSLSETCSLDSAYRRLYHYQGRDFQDYSIERLIYPVPVDEDEADRLNRQHAVFKKIFDNRLIFPPVEDPKKILECGYGSCAWAIEAAEKYPEAEIIGIDISPHLKPEETPGNLWCQFDDLNESFNFKSGEFDFVHSRLVAPGINKSRWPGYVRDCFKVLKSGGWLQMVEIYFNAQSDNGTLTEEHGLRRWSKTYLELFEAEKDLRAPTRMQSLMEAAGFTEVQSRMMPLPLNGWSRDERDREIGNLNKSNAKDLINAMALWPFTNTEGGAGMSPEQFYVLIARARNEIDDLSLRPYFPLYVVIGKKP</sequence>
<dbReference type="Proteomes" id="UP001365542">
    <property type="component" value="Unassembled WGS sequence"/>
</dbReference>
<dbReference type="EMBL" id="JAVHJO010000014">
    <property type="protein sequence ID" value="KAK6529021.1"/>
    <property type="molecule type" value="Genomic_DNA"/>
</dbReference>
<name>A0AAV9WXH1_9PEZI</name>
<dbReference type="PANTHER" id="PTHR43591">
    <property type="entry name" value="METHYLTRANSFERASE"/>
    <property type="match status" value="1"/>
</dbReference>
<evidence type="ECO:0008006" key="3">
    <source>
        <dbReference type="Google" id="ProtNLM"/>
    </source>
</evidence>
<reference evidence="1 2" key="1">
    <citation type="submission" date="2019-10" db="EMBL/GenBank/DDBJ databases">
        <authorList>
            <person name="Palmer J.M."/>
        </authorList>
    </citation>
    <scope>NUCLEOTIDE SEQUENCE [LARGE SCALE GENOMIC DNA]</scope>
    <source>
        <strain evidence="1 2">TWF694</strain>
    </source>
</reference>
<protein>
    <recommendedName>
        <fullName evidence="3">S-adenosyl-L-methionine-dependent methyltransferase</fullName>
    </recommendedName>
</protein>
<proteinExistence type="predicted"/>
<dbReference type="InterPro" id="IPR029063">
    <property type="entry name" value="SAM-dependent_MTases_sf"/>
</dbReference>
<evidence type="ECO:0000313" key="2">
    <source>
        <dbReference type="Proteomes" id="UP001365542"/>
    </source>
</evidence>
<dbReference type="GO" id="GO:0008168">
    <property type="term" value="F:methyltransferase activity"/>
    <property type="evidence" value="ECO:0007669"/>
    <property type="project" value="TreeGrafter"/>
</dbReference>
<dbReference type="Gene3D" id="3.40.50.150">
    <property type="entry name" value="Vaccinia Virus protein VP39"/>
    <property type="match status" value="1"/>
</dbReference>
<dbReference type="Pfam" id="PF13489">
    <property type="entry name" value="Methyltransf_23"/>
    <property type="match status" value="1"/>
</dbReference>
<dbReference type="CDD" id="cd02440">
    <property type="entry name" value="AdoMet_MTases"/>
    <property type="match status" value="1"/>
</dbReference>